<accession>A0A0B5FTW1</accession>
<protein>
    <recommendedName>
        <fullName evidence="4">Cytochrome C biogenesis protein transmembrane domain-containing protein</fullName>
    </recommendedName>
</protein>
<gene>
    <name evidence="2" type="ORF">GSUB_11280</name>
</gene>
<dbReference type="AlphaFoldDB" id="A0A0B5FTW1"/>
<proteinExistence type="predicted"/>
<keyword evidence="3" id="KW-1185">Reference proteome</keyword>
<reference evidence="2 3" key="1">
    <citation type="journal article" date="2015" name="Genome Announc.">
        <title>Genomes of Geoalkalibacter ferrihydriticus Z-0531T and Geoalkalibacter subterraneus Red1T, Two Haloalkaliphilic Metal-Reducing Deltaproteobacteria.</title>
        <authorList>
            <person name="Badalamenti J.P."/>
            <person name="Krajmalnik-Brown R."/>
            <person name="Torres C.I."/>
            <person name="Bond D.R."/>
        </authorList>
    </citation>
    <scope>NUCLEOTIDE SEQUENCE [LARGE SCALE GENOMIC DNA]</scope>
    <source>
        <strain evidence="2 3">Red1</strain>
    </source>
</reference>
<sequence>MESLFIALTEAVSGAPLLALSAALAWGVLSVVPSPCHLASIPLIVGHCAVIVLAGTFTEVIQRYLDWNERSRGAVLLKKICGVLVIAGGIRLIYTAPL</sequence>
<feature type="transmembrane region" description="Helical" evidence="1">
    <location>
        <begin position="73"/>
        <end position="94"/>
    </location>
</feature>
<dbReference type="EMBL" id="CP010311">
    <property type="protein sequence ID" value="AJF07031.1"/>
    <property type="molecule type" value="Genomic_DNA"/>
</dbReference>
<dbReference type="RefSeq" id="WP_040200872.1">
    <property type="nucleotide sequence ID" value="NZ_CP010311.1"/>
</dbReference>
<name>A0A0B5FTW1_9BACT</name>
<evidence type="ECO:0000313" key="3">
    <source>
        <dbReference type="Proteomes" id="UP000035036"/>
    </source>
</evidence>
<evidence type="ECO:0008006" key="4">
    <source>
        <dbReference type="Google" id="ProtNLM"/>
    </source>
</evidence>
<dbReference type="KEGG" id="gsb:GSUB_11280"/>
<dbReference type="OrthoDB" id="9809733at2"/>
<evidence type="ECO:0000313" key="2">
    <source>
        <dbReference type="EMBL" id="AJF07031.1"/>
    </source>
</evidence>
<dbReference type="Proteomes" id="UP000035036">
    <property type="component" value="Chromosome"/>
</dbReference>
<feature type="transmembrane region" description="Helical" evidence="1">
    <location>
        <begin position="38"/>
        <end position="61"/>
    </location>
</feature>
<dbReference type="STRING" id="483547.GSUB_11280"/>
<feature type="transmembrane region" description="Helical" evidence="1">
    <location>
        <begin position="12"/>
        <end position="32"/>
    </location>
</feature>
<evidence type="ECO:0000256" key="1">
    <source>
        <dbReference type="SAM" id="Phobius"/>
    </source>
</evidence>
<keyword evidence="1" id="KW-0472">Membrane</keyword>
<keyword evidence="1" id="KW-1133">Transmembrane helix</keyword>
<organism evidence="2 3">
    <name type="scientific">Geoalkalibacter subterraneus</name>
    <dbReference type="NCBI Taxonomy" id="483547"/>
    <lineage>
        <taxon>Bacteria</taxon>
        <taxon>Pseudomonadati</taxon>
        <taxon>Thermodesulfobacteriota</taxon>
        <taxon>Desulfuromonadia</taxon>
        <taxon>Desulfuromonadales</taxon>
        <taxon>Geoalkalibacteraceae</taxon>
        <taxon>Geoalkalibacter</taxon>
    </lineage>
</organism>
<keyword evidence="1" id="KW-0812">Transmembrane</keyword>
<dbReference type="HOGENOM" id="CLU_2329757_0_0_7"/>